<evidence type="ECO:0000313" key="2">
    <source>
        <dbReference type="EMBL" id="KAK2565122.1"/>
    </source>
</evidence>
<keyword evidence="2" id="KW-0413">Isomerase</keyword>
<dbReference type="EMBL" id="JARQWQ010000020">
    <property type="protein sequence ID" value="KAK2565122.1"/>
    <property type="molecule type" value="Genomic_DNA"/>
</dbReference>
<dbReference type="InterPro" id="IPR050754">
    <property type="entry name" value="FKBP4/5/8-like"/>
</dbReference>
<proteinExistence type="predicted"/>
<feature type="repeat" description="TPR" evidence="1">
    <location>
        <begin position="175"/>
        <end position="208"/>
    </location>
</feature>
<dbReference type="PANTHER" id="PTHR46512">
    <property type="entry name" value="PEPTIDYLPROLYL ISOMERASE"/>
    <property type="match status" value="1"/>
</dbReference>
<organism evidence="2 3">
    <name type="scientific">Acropora cervicornis</name>
    <name type="common">Staghorn coral</name>
    <dbReference type="NCBI Taxonomy" id="6130"/>
    <lineage>
        <taxon>Eukaryota</taxon>
        <taxon>Metazoa</taxon>
        <taxon>Cnidaria</taxon>
        <taxon>Anthozoa</taxon>
        <taxon>Hexacorallia</taxon>
        <taxon>Scleractinia</taxon>
        <taxon>Astrocoeniina</taxon>
        <taxon>Acroporidae</taxon>
        <taxon>Acropora</taxon>
    </lineage>
</organism>
<reference evidence="2" key="1">
    <citation type="journal article" date="2023" name="G3 (Bethesda)">
        <title>Whole genome assembly and annotation of the endangered Caribbean coral Acropora cervicornis.</title>
        <authorList>
            <person name="Selwyn J.D."/>
            <person name="Vollmer S.V."/>
        </authorList>
    </citation>
    <scope>NUCLEOTIDE SEQUENCE</scope>
    <source>
        <strain evidence="2">K2</strain>
    </source>
</reference>
<gene>
    <name evidence="2" type="ORF">P5673_011039</name>
</gene>
<dbReference type="InterPro" id="IPR011990">
    <property type="entry name" value="TPR-like_helical_dom_sf"/>
</dbReference>
<accession>A0AAD9QPP0</accession>
<protein>
    <submittedName>
        <fullName evidence="2">Peptidyl-prolyl cis-trans isomerase FKBP62</fullName>
    </submittedName>
</protein>
<keyword evidence="3" id="KW-1185">Reference proteome</keyword>
<sequence length="244" mass="27697">MVDRIPRTLIRKGIGLESPNFGSNCKVKLKIFSQDDIVKLAIEKEIVIGEECMHTNEVCVIPCDNGNLEKEFAISTEVDLWCEIELLSFFKAKEPWQSTSEEKLTIARHHKTKGTDCYKQLILIGDKLPNECQDDFEQLRVSCLLNLAACQGKLEQFEFVAQNCTKVLAMVPSNLKALYRRGQAFAHLNEFDKAKVDLEKALAVDPCNRAVQEQLRALKQKQSLHEQKLSRALGVMFGRKTSLK</sequence>
<dbReference type="PANTHER" id="PTHR46512:SF10">
    <property type="entry name" value="FK506-BINDING PROTEIN-LIKE"/>
    <property type="match status" value="1"/>
</dbReference>
<evidence type="ECO:0000313" key="3">
    <source>
        <dbReference type="Proteomes" id="UP001249851"/>
    </source>
</evidence>
<evidence type="ECO:0000256" key="1">
    <source>
        <dbReference type="PROSITE-ProRule" id="PRU00339"/>
    </source>
</evidence>
<name>A0AAD9QPP0_ACRCE</name>
<dbReference type="GO" id="GO:0016853">
    <property type="term" value="F:isomerase activity"/>
    <property type="evidence" value="ECO:0007669"/>
    <property type="project" value="UniProtKB-KW"/>
</dbReference>
<dbReference type="Pfam" id="PF00515">
    <property type="entry name" value="TPR_1"/>
    <property type="match status" value="1"/>
</dbReference>
<dbReference type="SUPFAM" id="SSF48452">
    <property type="entry name" value="TPR-like"/>
    <property type="match status" value="1"/>
</dbReference>
<dbReference type="PROSITE" id="PS50005">
    <property type="entry name" value="TPR"/>
    <property type="match status" value="1"/>
</dbReference>
<comment type="caution">
    <text evidence="2">The sequence shown here is derived from an EMBL/GenBank/DDBJ whole genome shotgun (WGS) entry which is preliminary data.</text>
</comment>
<dbReference type="AlphaFoldDB" id="A0AAD9QPP0"/>
<dbReference type="InterPro" id="IPR019734">
    <property type="entry name" value="TPR_rpt"/>
</dbReference>
<dbReference type="Gene3D" id="1.25.40.10">
    <property type="entry name" value="Tetratricopeptide repeat domain"/>
    <property type="match status" value="1"/>
</dbReference>
<dbReference type="SMART" id="SM00028">
    <property type="entry name" value="TPR"/>
    <property type="match status" value="2"/>
</dbReference>
<keyword evidence="1" id="KW-0802">TPR repeat</keyword>
<dbReference type="Proteomes" id="UP001249851">
    <property type="component" value="Unassembled WGS sequence"/>
</dbReference>
<reference evidence="2" key="2">
    <citation type="journal article" date="2023" name="Science">
        <title>Genomic signatures of disease resistance in endangered staghorn corals.</title>
        <authorList>
            <person name="Vollmer S.V."/>
            <person name="Selwyn J.D."/>
            <person name="Despard B.A."/>
            <person name="Roesel C.L."/>
        </authorList>
    </citation>
    <scope>NUCLEOTIDE SEQUENCE</scope>
    <source>
        <strain evidence="2">K2</strain>
    </source>
</reference>